<reference evidence="8 9" key="1">
    <citation type="submission" date="2018-08" db="EMBL/GenBank/DDBJ databases">
        <title>A genome reference for cultivated species of the human gut microbiota.</title>
        <authorList>
            <person name="Zou Y."/>
            <person name="Xue W."/>
            <person name="Luo G."/>
        </authorList>
    </citation>
    <scope>NUCLEOTIDE SEQUENCE [LARGE SCALE GENOMIC DNA]</scope>
    <source>
        <strain evidence="8 9">AF42-9</strain>
    </source>
</reference>
<dbReference type="Gene3D" id="1.25.40.390">
    <property type="match status" value="1"/>
</dbReference>
<dbReference type="InterPro" id="IPR012944">
    <property type="entry name" value="SusD_RagB_dom"/>
</dbReference>
<sequence>MKRYIKSALAPAAALLISLASTSCLNDLDKEPISPKIDLEVSNDGLFNKCYANFGISGNGSGSNSDDDPDVKGFDDPGMTGLVRAMWNINELPTDEATCSWGDGLQELNSATYDPSHPWVKLYYTRLTLGITTCNQYLQLAGSDDVTRTAEVRFLRAMQYFLLMDAYGNVPFTETLEKPTQKSRQEMYEWLVGELKAIEPNLMDAQPKKSTDANYGRIDKAACWLLLSRLYLNAEVYTGTAHWQEAKDYADKVIKSRYRLNTTGSSNGKWSAYQMVFMGDNMETSAANEILFPIVNISGKTASYGNSLFLIAACFDSNMHANVDEDPNGSNGCTGQNWIGLHPRVSLIKKFFEGKDIPNVSSKEMTTAANDDRAIFWGEDRPLEISNITKSADGFGVAKFINYNAEASSPAHVDSKFADMDWPFMRVAEAYLNYAEADAHLNGNKTSGEATRLVNDLRARANADASRDVTQGYSLDELCDEWAREFYFEGMRRTTLVRFGKFGGNTGYNWDWKGGVKEGKDFDAHFNVYPVPLTQLQSNSNLTQNPGYTN</sequence>
<dbReference type="AlphaFoldDB" id="A0A415GFT8"/>
<evidence type="ECO:0000259" key="7">
    <source>
        <dbReference type="Pfam" id="PF07980"/>
    </source>
</evidence>
<evidence type="ECO:0000256" key="1">
    <source>
        <dbReference type="ARBA" id="ARBA00004442"/>
    </source>
</evidence>
<proteinExistence type="inferred from homology"/>
<feature type="domain" description="RagB/SusD" evidence="7">
    <location>
        <begin position="386"/>
        <end position="548"/>
    </location>
</feature>
<accession>A0A415GFT8</accession>
<comment type="caution">
    <text evidence="8">The sequence shown here is derived from an EMBL/GenBank/DDBJ whole genome shotgun (WGS) entry which is preliminary data.</text>
</comment>
<dbReference type="SUPFAM" id="SSF48452">
    <property type="entry name" value="TPR-like"/>
    <property type="match status" value="1"/>
</dbReference>
<dbReference type="Proteomes" id="UP000286598">
    <property type="component" value="Unassembled WGS sequence"/>
</dbReference>
<dbReference type="GO" id="GO:0009279">
    <property type="term" value="C:cell outer membrane"/>
    <property type="evidence" value="ECO:0007669"/>
    <property type="project" value="UniProtKB-SubCell"/>
</dbReference>
<name>A0A415GFT8_9BACT</name>
<gene>
    <name evidence="8" type="ORF">DW060_11420</name>
</gene>
<evidence type="ECO:0000256" key="5">
    <source>
        <dbReference type="ARBA" id="ARBA00023237"/>
    </source>
</evidence>
<evidence type="ECO:0000313" key="9">
    <source>
        <dbReference type="Proteomes" id="UP000286598"/>
    </source>
</evidence>
<evidence type="ECO:0000256" key="6">
    <source>
        <dbReference type="SAM" id="SignalP"/>
    </source>
</evidence>
<keyword evidence="4" id="KW-0472">Membrane</keyword>
<dbReference type="RefSeq" id="WP_118355936.1">
    <property type="nucleotide sequence ID" value="NZ_JAIIGB010000025.1"/>
</dbReference>
<comment type="subcellular location">
    <subcellularLocation>
        <location evidence="1">Cell outer membrane</location>
    </subcellularLocation>
</comment>
<dbReference type="Gene3D" id="1.25.40.10">
    <property type="entry name" value="Tetratricopeptide repeat domain"/>
    <property type="match status" value="1"/>
</dbReference>
<evidence type="ECO:0000256" key="3">
    <source>
        <dbReference type="ARBA" id="ARBA00022729"/>
    </source>
</evidence>
<dbReference type="Gene3D" id="1.10.3780.10">
    <property type="entry name" value="SusD-like"/>
    <property type="match status" value="1"/>
</dbReference>
<dbReference type="EMBL" id="QRNO01000075">
    <property type="protein sequence ID" value="RHK47977.1"/>
    <property type="molecule type" value="Genomic_DNA"/>
</dbReference>
<evidence type="ECO:0000256" key="4">
    <source>
        <dbReference type="ARBA" id="ARBA00023136"/>
    </source>
</evidence>
<protein>
    <submittedName>
        <fullName evidence="8">RagB/SusD family nutrient uptake outer membrane protein</fullName>
    </submittedName>
</protein>
<dbReference type="OrthoDB" id="5694214at2"/>
<keyword evidence="9" id="KW-1185">Reference proteome</keyword>
<comment type="similarity">
    <text evidence="2">Belongs to the SusD family.</text>
</comment>
<organism evidence="8 9">
    <name type="scientific">Leyella stercorea</name>
    <dbReference type="NCBI Taxonomy" id="363265"/>
    <lineage>
        <taxon>Bacteria</taxon>
        <taxon>Pseudomonadati</taxon>
        <taxon>Bacteroidota</taxon>
        <taxon>Bacteroidia</taxon>
        <taxon>Bacteroidales</taxon>
        <taxon>Prevotellaceae</taxon>
        <taxon>Leyella</taxon>
    </lineage>
</organism>
<keyword evidence="3 6" id="KW-0732">Signal</keyword>
<dbReference type="Pfam" id="PF07980">
    <property type="entry name" value="SusD_RagB"/>
    <property type="match status" value="1"/>
</dbReference>
<evidence type="ECO:0000313" key="8">
    <source>
        <dbReference type="EMBL" id="RHK47977.1"/>
    </source>
</evidence>
<feature type="signal peptide" evidence="6">
    <location>
        <begin position="1"/>
        <end position="26"/>
    </location>
</feature>
<evidence type="ECO:0000256" key="2">
    <source>
        <dbReference type="ARBA" id="ARBA00006275"/>
    </source>
</evidence>
<feature type="chain" id="PRO_5019424796" evidence="6">
    <location>
        <begin position="27"/>
        <end position="550"/>
    </location>
</feature>
<keyword evidence="5" id="KW-0998">Cell outer membrane</keyword>
<dbReference type="PROSITE" id="PS51257">
    <property type="entry name" value="PROKAR_LIPOPROTEIN"/>
    <property type="match status" value="1"/>
</dbReference>
<dbReference type="InterPro" id="IPR011990">
    <property type="entry name" value="TPR-like_helical_dom_sf"/>
</dbReference>